<dbReference type="InterPro" id="IPR003869">
    <property type="entry name" value="Polysac_CapD-like"/>
</dbReference>
<proteinExistence type="inferred from homology"/>
<dbReference type="AlphaFoldDB" id="A0A3B0V9G4"/>
<dbReference type="PANTHER" id="PTHR43318:SF1">
    <property type="entry name" value="POLYSACCHARIDE BIOSYNTHESIS PROTEIN EPSC-RELATED"/>
    <property type="match status" value="1"/>
</dbReference>
<feature type="transmembrane region" description="Helical" evidence="2">
    <location>
        <begin position="12"/>
        <end position="34"/>
    </location>
</feature>
<dbReference type="SUPFAM" id="SSF53335">
    <property type="entry name" value="S-adenosyl-L-methionine-dependent methyltransferases"/>
    <property type="match status" value="1"/>
</dbReference>
<name>A0A3B0V9G4_9ZZZZ</name>
<dbReference type="Pfam" id="PF13727">
    <property type="entry name" value="CoA_binding_3"/>
    <property type="match status" value="1"/>
</dbReference>
<feature type="transmembrane region" description="Helical" evidence="2">
    <location>
        <begin position="81"/>
        <end position="101"/>
    </location>
</feature>
<reference evidence="4" key="1">
    <citation type="submission" date="2018-06" db="EMBL/GenBank/DDBJ databases">
        <authorList>
            <person name="Zhirakovskaya E."/>
        </authorList>
    </citation>
    <scope>NUCLEOTIDE SEQUENCE</scope>
</reference>
<evidence type="ECO:0000256" key="1">
    <source>
        <dbReference type="ARBA" id="ARBA00007430"/>
    </source>
</evidence>
<keyword evidence="2" id="KW-1133">Transmembrane helix</keyword>
<keyword evidence="2" id="KW-0472">Membrane</keyword>
<evidence type="ECO:0000256" key="2">
    <source>
        <dbReference type="SAM" id="Phobius"/>
    </source>
</evidence>
<gene>
    <name evidence="4" type="ORF">MNBD_DELTA04-1808</name>
</gene>
<accession>A0A3B0V9G4</accession>
<dbReference type="EC" id="4.2.1.135" evidence="4"/>
<dbReference type="InterPro" id="IPR029063">
    <property type="entry name" value="SAM-dependent_MTases_sf"/>
</dbReference>
<dbReference type="GO" id="GO:0016829">
    <property type="term" value="F:lyase activity"/>
    <property type="evidence" value="ECO:0007669"/>
    <property type="project" value="UniProtKB-KW"/>
</dbReference>
<dbReference type="Gene3D" id="3.40.50.720">
    <property type="entry name" value="NAD(P)-binding Rossmann-like Domain"/>
    <property type="match status" value="2"/>
</dbReference>
<evidence type="ECO:0000259" key="3">
    <source>
        <dbReference type="Pfam" id="PF02719"/>
    </source>
</evidence>
<dbReference type="EMBL" id="UOEY01000099">
    <property type="protein sequence ID" value="VAW40298.1"/>
    <property type="molecule type" value="Genomic_DNA"/>
</dbReference>
<keyword evidence="2" id="KW-0812">Transmembrane</keyword>
<protein>
    <submittedName>
        <fullName evidence="4">UDP-N-acetylglucosamine 4,6-dehydratase</fullName>
        <ecNumber evidence="4">4.2.1.135</ecNumber>
    </submittedName>
</protein>
<dbReference type="PANTHER" id="PTHR43318">
    <property type="entry name" value="UDP-N-ACETYLGLUCOSAMINE 4,6-DEHYDRATASE"/>
    <property type="match status" value="1"/>
</dbReference>
<sequence>MILFRSLARNPRFWLVISTDILLLILAHYLAYVIRFADTLQGHGLAPFSSLMLLMIAVKIPVFYAVGLYRGMWRYTSYSDVVNILKGTISAAAIVILILLYVNRFQGYSRSIFILDTLLTFILITGHRVAIRYFYNSVHSSRKLGSGKLPPRKKNLLLVGAGSSAEKVLREVQDNRDLPYIAVGLVDDDPGKTGLKIHGIPVVGLVCDLEEHVRRTRAEEILIAISSITGSDMQRIVNFCQETGVPFKVLPGIGEIINGKVSMKSMRDISYADLLGREEVRLEQDKIGSYLGDQVVLVTGAGGSIGSELCRQILRFSPKLMILFDAGEENLYSIQMELQHEHNYRSVVPVLGKVQDQGLLELVFQRYRPSVVFHAAAYKHVPLVENNPWQAINNNVFAAQLLIETSIVHGVQRFVLVSTDKAVRPTNVMGASKRLTELLMLAYGKDNWDGSFSPARARLGLDQAAGHLRFHGKKSPAHDTIFMAVRFGNVLGSSGSVIPLFKRQIEMGGPVTVTHPDITRYFMSIEEAAQLILQAGAMGQGGEIFILKMGKPIKIAQLARDLIKLAGREPDTEIKIKFIGLREGEKLYEELITEGEGIVETNHEKIMVLRGNGKTCVKIYQGLERLQQKTKAHDGQGIKDALQQMIPEYTPDYKAASIKGRRPVTKAA</sequence>
<dbReference type="Pfam" id="PF02719">
    <property type="entry name" value="Polysacc_synt_2"/>
    <property type="match status" value="1"/>
</dbReference>
<dbReference type="InterPro" id="IPR036291">
    <property type="entry name" value="NAD(P)-bd_dom_sf"/>
</dbReference>
<dbReference type="InterPro" id="IPR051203">
    <property type="entry name" value="Polysaccharide_Synthase-Rel"/>
</dbReference>
<comment type="similarity">
    <text evidence="1">Belongs to the polysaccharide synthase family.</text>
</comment>
<keyword evidence="4" id="KW-0456">Lyase</keyword>
<organism evidence="4">
    <name type="scientific">hydrothermal vent metagenome</name>
    <dbReference type="NCBI Taxonomy" id="652676"/>
    <lineage>
        <taxon>unclassified sequences</taxon>
        <taxon>metagenomes</taxon>
        <taxon>ecological metagenomes</taxon>
    </lineage>
</organism>
<dbReference type="SUPFAM" id="SSF51735">
    <property type="entry name" value="NAD(P)-binding Rossmann-fold domains"/>
    <property type="match status" value="1"/>
</dbReference>
<dbReference type="CDD" id="cd05237">
    <property type="entry name" value="UDP_invert_4-6DH_SDR_e"/>
    <property type="match status" value="1"/>
</dbReference>
<feature type="transmembrane region" description="Helical" evidence="2">
    <location>
        <begin position="46"/>
        <end position="69"/>
    </location>
</feature>
<evidence type="ECO:0000313" key="4">
    <source>
        <dbReference type="EMBL" id="VAW40298.1"/>
    </source>
</evidence>
<feature type="domain" description="Polysaccharide biosynthesis protein CapD-like" evidence="3">
    <location>
        <begin position="296"/>
        <end position="609"/>
    </location>
</feature>